<dbReference type="InterPro" id="IPR032675">
    <property type="entry name" value="LRR_dom_sf"/>
</dbReference>
<feature type="compositionally biased region" description="Polar residues" evidence="1">
    <location>
        <begin position="481"/>
        <end position="491"/>
    </location>
</feature>
<evidence type="ECO:0008006" key="4">
    <source>
        <dbReference type="Google" id="ProtNLM"/>
    </source>
</evidence>
<dbReference type="OrthoDB" id="2801180at2759"/>
<dbReference type="STRING" id="1353009.A0A1Y2IBD9"/>
<organism evidence="2 3">
    <name type="scientific">Trametes coccinea (strain BRFM310)</name>
    <name type="common">Pycnoporus coccineus</name>
    <dbReference type="NCBI Taxonomy" id="1353009"/>
    <lineage>
        <taxon>Eukaryota</taxon>
        <taxon>Fungi</taxon>
        <taxon>Dikarya</taxon>
        <taxon>Basidiomycota</taxon>
        <taxon>Agaricomycotina</taxon>
        <taxon>Agaricomycetes</taxon>
        <taxon>Polyporales</taxon>
        <taxon>Polyporaceae</taxon>
        <taxon>Trametes</taxon>
    </lineage>
</organism>
<keyword evidence="3" id="KW-1185">Reference proteome</keyword>
<evidence type="ECO:0000256" key="1">
    <source>
        <dbReference type="SAM" id="MobiDB-lite"/>
    </source>
</evidence>
<evidence type="ECO:0000313" key="2">
    <source>
        <dbReference type="EMBL" id="OSC98406.1"/>
    </source>
</evidence>
<reference evidence="2 3" key="1">
    <citation type="journal article" date="2015" name="Biotechnol. Biofuels">
        <title>Enhanced degradation of softwood versus hardwood by the white-rot fungus Pycnoporus coccineus.</title>
        <authorList>
            <person name="Couturier M."/>
            <person name="Navarro D."/>
            <person name="Chevret D."/>
            <person name="Henrissat B."/>
            <person name="Piumi F."/>
            <person name="Ruiz-Duenas F.J."/>
            <person name="Martinez A.T."/>
            <person name="Grigoriev I.V."/>
            <person name="Riley R."/>
            <person name="Lipzen A."/>
            <person name="Berrin J.G."/>
            <person name="Master E.R."/>
            <person name="Rosso M.N."/>
        </authorList>
    </citation>
    <scope>NUCLEOTIDE SEQUENCE [LARGE SCALE GENOMIC DNA]</scope>
    <source>
        <strain evidence="2 3">BRFM310</strain>
    </source>
</reference>
<name>A0A1Y2IBD9_TRAC3</name>
<feature type="region of interest" description="Disordered" evidence="1">
    <location>
        <begin position="478"/>
        <end position="521"/>
    </location>
</feature>
<gene>
    <name evidence="2" type="ORF">PYCCODRAFT_997507</name>
</gene>
<dbReference type="Proteomes" id="UP000193067">
    <property type="component" value="Unassembled WGS sequence"/>
</dbReference>
<dbReference type="AlphaFoldDB" id="A0A1Y2IBD9"/>
<proteinExistence type="predicted"/>
<dbReference type="EMBL" id="KZ084138">
    <property type="protein sequence ID" value="OSC98406.1"/>
    <property type="molecule type" value="Genomic_DNA"/>
</dbReference>
<protein>
    <recommendedName>
        <fullName evidence="4">F-box domain-containing protein</fullName>
    </recommendedName>
</protein>
<dbReference type="SUPFAM" id="SSF52047">
    <property type="entry name" value="RNI-like"/>
    <property type="match status" value="1"/>
</dbReference>
<feature type="compositionally biased region" description="Acidic residues" evidence="1">
    <location>
        <begin position="492"/>
        <end position="521"/>
    </location>
</feature>
<dbReference type="Gene3D" id="3.80.10.10">
    <property type="entry name" value="Ribonuclease Inhibitor"/>
    <property type="match status" value="1"/>
</dbReference>
<accession>A0A1Y2IBD9</accession>
<sequence length="521" mass="58319">MDDLGPLFKRLTTLRKHFSRGDECRVPDGILPADWARFQHYAERVRELQSTIYFEKVHQSVWVLLQSVLGSKPLLPNLRRLDLSISVKEPAGHLLLISPTIRNLETLFEAARDDRARSGYDPVREAAGVLLELILSKVPNLLTLCVDARIYGHFPAHQLGPIQSLFHLQTLKLSEGSDMDYVTVQLLSRLPSLRSLGLSVRLSSAIRKTRMPAAGNFAALHELSLLGCLADVVWVFDAFSFNALDEKLHLTLLDPATDINVKERLAEIMSKVPRNLRALTLLSAGIQVSSENHLSLSTVLESCLVFEDAVTVDIKFRFSARVPQVTDCDLLKFAQAWPKLESLRLNDFPQISSAVDEATASHVTLRGLLSLSQHCPNLLVMQLQILDVTEVPPVSSFPAVGHKYMRQLQITQLRNGSTANLLDVAVIIDLLFPLLETRRRVFLQYPPGRKRFDLTMVNGAWDMTQALLAAIQARREVQDSPMASRSPLTEDSYTEDESVYTDDNSDDEDGDDDGGDMLDYQ</sequence>
<evidence type="ECO:0000313" key="3">
    <source>
        <dbReference type="Proteomes" id="UP000193067"/>
    </source>
</evidence>